<dbReference type="InterPro" id="IPR036576">
    <property type="entry name" value="WRKY_dom_sf"/>
</dbReference>
<dbReference type="InterPro" id="IPR044810">
    <property type="entry name" value="WRKY_plant"/>
</dbReference>
<comment type="caution">
    <text evidence="7">The sequence shown here is derived from an EMBL/GenBank/DDBJ whole genome shotgun (WGS) entry which is preliminary data.</text>
</comment>
<dbReference type="GO" id="GO:0003677">
    <property type="term" value="F:DNA binding"/>
    <property type="evidence" value="ECO:0007669"/>
    <property type="project" value="UniProtKB-KW"/>
</dbReference>
<evidence type="ECO:0000256" key="2">
    <source>
        <dbReference type="ARBA" id="ARBA00023015"/>
    </source>
</evidence>
<dbReference type="GO" id="GO:0005634">
    <property type="term" value="C:nucleus"/>
    <property type="evidence" value="ECO:0007669"/>
    <property type="project" value="UniProtKB-SubCell"/>
</dbReference>
<organism evidence="7 8">
    <name type="scientific">Cinchona calisaya</name>
    <dbReference type="NCBI Taxonomy" id="153742"/>
    <lineage>
        <taxon>Eukaryota</taxon>
        <taxon>Viridiplantae</taxon>
        <taxon>Streptophyta</taxon>
        <taxon>Embryophyta</taxon>
        <taxon>Tracheophyta</taxon>
        <taxon>Spermatophyta</taxon>
        <taxon>Magnoliopsida</taxon>
        <taxon>eudicotyledons</taxon>
        <taxon>Gunneridae</taxon>
        <taxon>Pentapetalae</taxon>
        <taxon>asterids</taxon>
        <taxon>lamiids</taxon>
        <taxon>Gentianales</taxon>
        <taxon>Rubiaceae</taxon>
        <taxon>Cinchonoideae</taxon>
        <taxon>Cinchoneae</taxon>
        <taxon>Cinchona</taxon>
    </lineage>
</organism>
<protein>
    <recommendedName>
        <fullName evidence="6">WRKY domain-containing protein</fullName>
    </recommendedName>
</protein>
<reference evidence="7 8" key="1">
    <citation type="submission" date="2024-11" db="EMBL/GenBank/DDBJ databases">
        <title>A near-complete genome assembly of Cinchona calisaya.</title>
        <authorList>
            <person name="Lian D.C."/>
            <person name="Zhao X.W."/>
            <person name="Wei L."/>
        </authorList>
    </citation>
    <scope>NUCLEOTIDE SEQUENCE [LARGE SCALE GENOMIC DNA]</scope>
    <source>
        <tissue evidence="7">Nenye</tissue>
    </source>
</reference>
<dbReference type="PROSITE" id="PS50811">
    <property type="entry name" value="WRKY"/>
    <property type="match status" value="1"/>
</dbReference>
<dbReference type="InterPro" id="IPR003657">
    <property type="entry name" value="WRKY_dom"/>
</dbReference>
<keyword evidence="2" id="KW-0805">Transcription regulation</keyword>
<dbReference type="AlphaFoldDB" id="A0ABD3AZX0"/>
<keyword evidence="3" id="KW-0238">DNA-binding</keyword>
<evidence type="ECO:0000313" key="8">
    <source>
        <dbReference type="Proteomes" id="UP001630127"/>
    </source>
</evidence>
<keyword evidence="4" id="KW-0804">Transcription</keyword>
<keyword evidence="8" id="KW-1185">Reference proteome</keyword>
<evidence type="ECO:0000259" key="6">
    <source>
        <dbReference type="PROSITE" id="PS50811"/>
    </source>
</evidence>
<evidence type="ECO:0000256" key="5">
    <source>
        <dbReference type="ARBA" id="ARBA00023242"/>
    </source>
</evidence>
<dbReference type="PANTHER" id="PTHR31221">
    <property type="entry name" value="WRKY TRANSCRIPTION FACTOR PROTEIN 1-RELATED"/>
    <property type="match status" value="1"/>
</dbReference>
<dbReference type="PANTHER" id="PTHR31221:SF83">
    <property type="entry name" value="WRKY TRANSCRIPTION FACTOR 75-RELATED"/>
    <property type="match status" value="1"/>
</dbReference>
<dbReference type="SUPFAM" id="SSF118290">
    <property type="entry name" value="WRKY DNA-binding domain"/>
    <property type="match status" value="1"/>
</dbReference>
<gene>
    <name evidence="7" type="ORF">ACH5RR_000134</name>
</gene>
<evidence type="ECO:0000256" key="3">
    <source>
        <dbReference type="ARBA" id="ARBA00023125"/>
    </source>
</evidence>
<evidence type="ECO:0000256" key="1">
    <source>
        <dbReference type="ARBA" id="ARBA00004123"/>
    </source>
</evidence>
<dbReference type="Pfam" id="PF03106">
    <property type="entry name" value="WRKY"/>
    <property type="match status" value="1"/>
</dbReference>
<accession>A0ABD3AZX0</accession>
<proteinExistence type="predicted"/>
<sequence>MNSNSLIFMEGQDQETTPPILFAQSQQSNLLILHPDHPPNSPLILPNISPNIYHHHHDLVGLLSAPPPSNPPALPSIHDQINMPLFQTAPLTISGNVAASPEAAAEKGCYNIKDKMIRRGATSNISSSKNKKNTVPKVVFQTKSPDDILDDGYRWRKYGQKAVKNSKFPRYN</sequence>
<evidence type="ECO:0000256" key="4">
    <source>
        <dbReference type="ARBA" id="ARBA00023163"/>
    </source>
</evidence>
<name>A0ABD3AZX0_9GENT</name>
<keyword evidence="5" id="KW-0539">Nucleus</keyword>
<comment type="subcellular location">
    <subcellularLocation>
        <location evidence="1">Nucleus</location>
    </subcellularLocation>
</comment>
<dbReference type="EMBL" id="JBJUIK010000001">
    <property type="protein sequence ID" value="KAL3536768.1"/>
    <property type="molecule type" value="Genomic_DNA"/>
</dbReference>
<evidence type="ECO:0000313" key="7">
    <source>
        <dbReference type="EMBL" id="KAL3536768.1"/>
    </source>
</evidence>
<dbReference type="SMART" id="SM00774">
    <property type="entry name" value="WRKY"/>
    <property type="match status" value="1"/>
</dbReference>
<dbReference type="Gene3D" id="2.20.25.80">
    <property type="entry name" value="WRKY domain"/>
    <property type="match status" value="1"/>
</dbReference>
<dbReference type="Proteomes" id="UP001630127">
    <property type="component" value="Unassembled WGS sequence"/>
</dbReference>
<feature type="domain" description="WRKY" evidence="6">
    <location>
        <begin position="144"/>
        <end position="172"/>
    </location>
</feature>